<dbReference type="InterPro" id="IPR050665">
    <property type="entry name" value="Cytochrome_P450_Monooxygen"/>
</dbReference>
<evidence type="ECO:0000256" key="12">
    <source>
        <dbReference type="RuleBase" id="RU000461"/>
    </source>
</evidence>
<keyword evidence="5 11" id="KW-0479">Metal-binding</keyword>
<keyword evidence="10" id="KW-0472">Membrane</keyword>
<dbReference type="Gene3D" id="1.10.630.10">
    <property type="entry name" value="Cytochrome P450"/>
    <property type="match status" value="1"/>
</dbReference>
<sequence>MILLGMHPQWQDRARKEIISICRHQPPKPENVSQLKIMGMVLNESLRLYPPVVALIRQAGQDMKLGNLSVPGGTQLLFPIIALHHDPSLWGDNAKEFDPERFCDGVSKAAKHPMAFMPFGMGPRICVGQNFAVLQAKLILAMILQRFSFSLSPTYTHAPIPVVFLQPQFGAQMVMTPLSQE</sequence>
<evidence type="ECO:0000256" key="5">
    <source>
        <dbReference type="ARBA" id="ARBA00022723"/>
    </source>
</evidence>
<reference evidence="13" key="1">
    <citation type="submission" date="2010-04" db="EMBL/GenBank/DDBJ databases">
        <authorList>
            <person name="Reid K.E."/>
            <person name="Liao N."/>
            <person name="Chan S."/>
            <person name="Docking R."/>
            <person name="Taylor G."/>
            <person name="Moore R."/>
            <person name="Mayo M."/>
            <person name="Munro S."/>
            <person name="King J."/>
            <person name="Yanchuk A."/>
            <person name="Holt R."/>
            <person name="Jones S."/>
            <person name="Marra M."/>
            <person name="Ritland C.E."/>
            <person name="Ritland K."/>
            <person name="Bohlmann J."/>
        </authorList>
    </citation>
    <scope>NUCLEOTIDE SEQUENCE</scope>
    <source>
        <tissue evidence="13">Bud</tissue>
    </source>
</reference>
<dbReference type="InterPro" id="IPR002403">
    <property type="entry name" value="Cyt_P450_E_grp-IV"/>
</dbReference>
<dbReference type="PRINTS" id="PR00465">
    <property type="entry name" value="EP450IV"/>
</dbReference>
<evidence type="ECO:0000256" key="7">
    <source>
        <dbReference type="ARBA" id="ARBA00023002"/>
    </source>
</evidence>
<evidence type="ECO:0000256" key="2">
    <source>
        <dbReference type="ARBA" id="ARBA00010617"/>
    </source>
</evidence>
<evidence type="ECO:0000313" key="13">
    <source>
        <dbReference type="EMBL" id="ADE76843.1"/>
    </source>
</evidence>
<comment type="subcellular location">
    <subcellularLocation>
        <location evidence="1">Membrane</location>
    </subcellularLocation>
</comment>
<name>D5ABC4_PICSI</name>
<organism evidence="13">
    <name type="scientific">Picea sitchensis</name>
    <name type="common">Sitka spruce</name>
    <name type="synonym">Pinus sitchensis</name>
    <dbReference type="NCBI Taxonomy" id="3332"/>
    <lineage>
        <taxon>Eukaryota</taxon>
        <taxon>Viridiplantae</taxon>
        <taxon>Streptophyta</taxon>
        <taxon>Embryophyta</taxon>
        <taxon>Tracheophyta</taxon>
        <taxon>Spermatophyta</taxon>
        <taxon>Pinopsida</taxon>
        <taxon>Pinidae</taxon>
        <taxon>Conifers I</taxon>
        <taxon>Pinales</taxon>
        <taxon>Pinaceae</taxon>
        <taxon>Picea</taxon>
    </lineage>
</organism>
<evidence type="ECO:0000256" key="6">
    <source>
        <dbReference type="ARBA" id="ARBA00022989"/>
    </source>
</evidence>
<evidence type="ECO:0000256" key="11">
    <source>
        <dbReference type="PIRSR" id="PIRSR602403-1"/>
    </source>
</evidence>
<dbReference type="AlphaFoldDB" id="D5ABC4"/>
<keyword evidence="3 11" id="KW-0349">Heme</keyword>
<dbReference type="SUPFAM" id="SSF48264">
    <property type="entry name" value="Cytochrome P450"/>
    <property type="match status" value="1"/>
</dbReference>
<evidence type="ECO:0000256" key="1">
    <source>
        <dbReference type="ARBA" id="ARBA00004370"/>
    </source>
</evidence>
<keyword evidence="4" id="KW-0812">Transmembrane</keyword>
<dbReference type="GO" id="GO:0016020">
    <property type="term" value="C:membrane"/>
    <property type="evidence" value="ECO:0007669"/>
    <property type="project" value="UniProtKB-SubCell"/>
</dbReference>
<accession>D5ABC4</accession>
<protein>
    <recommendedName>
        <fullName evidence="14">Cytochrome P450-like protein</fullName>
    </recommendedName>
</protein>
<feature type="binding site" description="axial binding residue" evidence="11">
    <location>
        <position position="126"/>
    </location>
    <ligand>
        <name>heme</name>
        <dbReference type="ChEBI" id="CHEBI:30413"/>
    </ligand>
    <ligandPart>
        <name>Fe</name>
        <dbReference type="ChEBI" id="CHEBI:18248"/>
    </ligandPart>
</feature>
<dbReference type="PROSITE" id="PS00086">
    <property type="entry name" value="CYTOCHROME_P450"/>
    <property type="match status" value="1"/>
</dbReference>
<dbReference type="GO" id="GO:0020037">
    <property type="term" value="F:heme binding"/>
    <property type="evidence" value="ECO:0007669"/>
    <property type="project" value="InterPro"/>
</dbReference>
<dbReference type="InterPro" id="IPR001128">
    <property type="entry name" value="Cyt_P450"/>
</dbReference>
<keyword evidence="9 12" id="KW-0503">Monooxygenase</keyword>
<evidence type="ECO:0000256" key="10">
    <source>
        <dbReference type="ARBA" id="ARBA00023136"/>
    </source>
</evidence>
<dbReference type="InterPro" id="IPR017972">
    <property type="entry name" value="Cyt_P450_CS"/>
</dbReference>
<dbReference type="InterPro" id="IPR036396">
    <property type="entry name" value="Cyt_P450_sf"/>
</dbReference>
<dbReference type="Pfam" id="PF00067">
    <property type="entry name" value="p450"/>
    <property type="match status" value="1"/>
</dbReference>
<comment type="cofactor">
    <cofactor evidence="11">
        <name>heme</name>
        <dbReference type="ChEBI" id="CHEBI:30413"/>
    </cofactor>
</comment>
<proteinExistence type="evidence at transcript level"/>
<keyword evidence="7 12" id="KW-0560">Oxidoreductase</keyword>
<dbReference type="PANTHER" id="PTHR24282:SF211">
    <property type="entry name" value="CYTOCHROME P450-RELATED"/>
    <property type="match status" value="1"/>
</dbReference>
<dbReference type="PRINTS" id="PR00385">
    <property type="entry name" value="P450"/>
</dbReference>
<evidence type="ECO:0008006" key="14">
    <source>
        <dbReference type="Google" id="ProtNLM"/>
    </source>
</evidence>
<keyword evidence="8 11" id="KW-0408">Iron</keyword>
<dbReference type="GO" id="GO:0005506">
    <property type="term" value="F:iron ion binding"/>
    <property type="evidence" value="ECO:0007669"/>
    <property type="project" value="InterPro"/>
</dbReference>
<comment type="similarity">
    <text evidence="2 12">Belongs to the cytochrome P450 family.</text>
</comment>
<evidence type="ECO:0000256" key="4">
    <source>
        <dbReference type="ARBA" id="ARBA00022692"/>
    </source>
</evidence>
<dbReference type="GO" id="GO:0004497">
    <property type="term" value="F:monooxygenase activity"/>
    <property type="evidence" value="ECO:0007669"/>
    <property type="project" value="UniProtKB-KW"/>
</dbReference>
<evidence type="ECO:0000256" key="8">
    <source>
        <dbReference type="ARBA" id="ARBA00023004"/>
    </source>
</evidence>
<keyword evidence="6" id="KW-1133">Transmembrane helix</keyword>
<evidence type="ECO:0000256" key="9">
    <source>
        <dbReference type="ARBA" id="ARBA00023033"/>
    </source>
</evidence>
<dbReference type="PANTHER" id="PTHR24282">
    <property type="entry name" value="CYTOCHROME P450 FAMILY MEMBER"/>
    <property type="match status" value="1"/>
</dbReference>
<evidence type="ECO:0000256" key="3">
    <source>
        <dbReference type="ARBA" id="ARBA00022617"/>
    </source>
</evidence>
<dbReference type="EMBL" id="BT123527">
    <property type="protein sequence ID" value="ADE76843.1"/>
    <property type="molecule type" value="mRNA"/>
</dbReference>
<dbReference type="GO" id="GO:0016705">
    <property type="term" value="F:oxidoreductase activity, acting on paired donors, with incorporation or reduction of molecular oxygen"/>
    <property type="evidence" value="ECO:0007669"/>
    <property type="project" value="InterPro"/>
</dbReference>